<dbReference type="InterPro" id="IPR009937">
    <property type="entry name" value="Phage_holin_3_6"/>
</dbReference>
<dbReference type="Proteomes" id="UP000598196">
    <property type="component" value="Unassembled WGS sequence"/>
</dbReference>
<comment type="caution">
    <text evidence="2">The sequence shown here is derived from an EMBL/GenBank/DDBJ whole genome shotgun (WGS) entry which is preliminary data.</text>
</comment>
<feature type="transmembrane region" description="Helical" evidence="1">
    <location>
        <begin position="26"/>
        <end position="49"/>
    </location>
</feature>
<evidence type="ECO:0000313" key="2">
    <source>
        <dbReference type="EMBL" id="GGO29147.1"/>
    </source>
</evidence>
<dbReference type="RefSeq" id="WP_146285007.1">
    <property type="nucleotide sequence ID" value="NZ_BMLP01000001.1"/>
</dbReference>
<keyword evidence="1" id="KW-0812">Transmembrane</keyword>
<feature type="transmembrane region" description="Helical" evidence="1">
    <location>
        <begin position="56"/>
        <end position="77"/>
    </location>
</feature>
<dbReference type="AlphaFoldDB" id="A0A917YIT3"/>
<evidence type="ECO:0008006" key="4">
    <source>
        <dbReference type="Google" id="ProtNLM"/>
    </source>
</evidence>
<dbReference type="Pfam" id="PF07332">
    <property type="entry name" value="Phage_holin_3_6"/>
    <property type="match status" value="1"/>
</dbReference>
<proteinExistence type="predicted"/>
<sequence length="136" mass="13758">MLRLILGVMAGEAARSASNAARRAVLLAVGAVFALVAAGFLTAAAFIALADHWSPLTAALILAGVFLGVALILILVARAPTRRSAELARLEAEANRARAEAMAALSAVPGVVGRNPVGALAAAFAGGLILALRLRR</sequence>
<keyword evidence="1" id="KW-0472">Membrane</keyword>
<dbReference type="EMBL" id="BMLP01000001">
    <property type="protein sequence ID" value="GGO29147.1"/>
    <property type="molecule type" value="Genomic_DNA"/>
</dbReference>
<accession>A0A917YIT3</accession>
<name>A0A917YIT3_9RHOB</name>
<keyword evidence="3" id="KW-1185">Reference proteome</keyword>
<gene>
    <name evidence="2" type="ORF">GCM10010991_12730</name>
</gene>
<protein>
    <recommendedName>
        <fullName evidence="4">Holin-X, holin superfamily III</fullName>
    </recommendedName>
</protein>
<evidence type="ECO:0000256" key="1">
    <source>
        <dbReference type="SAM" id="Phobius"/>
    </source>
</evidence>
<reference evidence="2 3" key="1">
    <citation type="journal article" date="2014" name="Int. J. Syst. Evol. Microbiol.">
        <title>Complete genome sequence of Corynebacterium casei LMG S-19264T (=DSM 44701T), isolated from a smear-ripened cheese.</title>
        <authorList>
            <consortium name="US DOE Joint Genome Institute (JGI-PGF)"/>
            <person name="Walter F."/>
            <person name="Albersmeier A."/>
            <person name="Kalinowski J."/>
            <person name="Ruckert C."/>
        </authorList>
    </citation>
    <scope>NUCLEOTIDE SEQUENCE [LARGE SCALE GENOMIC DNA]</scope>
    <source>
        <strain evidence="2 3">CGMCC 1.7029</strain>
    </source>
</reference>
<organism evidence="2 3">
    <name type="scientific">Gemmobacter aquaticus</name>
    <dbReference type="NCBI Taxonomy" id="490185"/>
    <lineage>
        <taxon>Bacteria</taxon>
        <taxon>Pseudomonadati</taxon>
        <taxon>Pseudomonadota</taxon>
        <taxon>Alphaproteobacteria</taxon>
        <taxon>Rhodobacterales</taxon>
        <taxon>Paracoccaceae</taxon>
        <taxon>Gemmobacter</taxon>
    </lineage>
</organism>
<evidence type="ECO:0000313" key="3">
    <source>
        <dbReference type="Proteomes" id="UP000598196"/>
    </source>
</evidence>
<keyword evidence="1" id="KW-1133">Transmembrane helix</keyword>